<accession>A0ABD3XK21</accession>
<dbReference type="GO" id="GO:0003723">
    <property type="term" value="F:RNA binding"/>
    <property type="evidence" value="ECO:0007669"/>
    <property type="project" value="UniProtKB-UniRule"/>
</dbReference>
<evidence type="ECO:0000256" key="6">
    <source>
        <dbReference type="ARBA" id="ARBA00022737"/>
    </source>
</evidence>
<keyword evidence="5" id="KW-0479">Metal-binding</keyword>
<dbReference type="GO" id="GO:0006397">
    <property type="term" value="P:mRNA processing"/>
    <property type="evidence" value="ECO:0007669"/>
    <property type="project" value="UniProtKB-KW"/>
</dbReference>
<feature type="region of interest" description="Disordered" evidence="12">
    <location>
        <begin position="52"/>
        <end position="87"/>
    </location>
</feature>
<dbReference type="Proteomes" id="UP001634394">
    <property type="component" value="Unassembled WGS sequence"/>
</dbReference>
<feature type="compositionally biased region" description="Polar residues" evidence="12">
    <location>
        <begin position="196"/>
        <end position="212"/>
    </location>
</feature>
<dbReference type="GO" id="GO:0005737">
    <property type="term" value="C:cytoplasm"/>
    <property type="evidence" value="ECO:0007669"/>
    <property type="project" value="UniProtKB-SubCell"/>
</dbReference>
<keyword evidence="3" id="KW-0963">Cytoplasm</keyword>
<keyword evidence="15" id="KW-1185">Reference proteome</keyword>
<dbReference type="Pfam" id="PF16366">
    <property type="entry name" value="CEBP_ZZ"/>
    <property type="match status" value="1"/>
</dbReference>
<dbReference type="PANTHER" id="PTHR12566:SF9">
    <property type="entry name" value="CYTOPLASMIC POLYADENYLATION ELEMENT-BINDING PROTEIN 1"/>
    <property type="match status" value="1"/>
</dbReference>
<dbReference type="PANTHER" id="PTHR12566">
    <property type="entry name" value="CYTOPLASMIC POLYADENYLATION ELEMENT BINDING PROTEIN CPEB"/>
    <property type="match status" value="1"/>
</dbReference>
<evidence type="ECO:0000256" key="8">
    <source>
        <dbReference type="ARBA" id="ARBA00022845"/>
    </source>
</evidence>
<evidence type="ECO:0000256" key="7">
    <source>
        <dbReference type="ARBA" id="ARBA00022833"/>
    </source>
</evidence>
<feature type="region of interest" description="Disordered" evidence="12">
    <location>
        <begin position="261"/>
        <end position="286"/>
    </location>
</feature>
<evidence type="ECO:0000256" key="4">
    <source>
        <dbReference type="ARBA" id="ARBA00022664"/>
    </source>
</evidence>
<dbReference type="GO" id="GO:0046872">
    <property type="term" value="F:metal ion binding"/>
    <property type="evidence" value="ECO:0007669"/>
    <property type="project" value="UniProtKB-KW"/>
</dbReference>
<reference evidence="14 15" key="1">
    <citation type="submission" date="2024-11" db="EMBL/GenBank/DDBJ databases">
        <title>Chromosome-level genome assembly of the freshwater bivalve Anodonta woodiana.</title>
        <authorList>
            <person name="Chen X."/>
        </authorList>
    </citation>
    <scope>NUCLEOTIDE SEQUENCE [LARGE SCALE GENOMIC DNA]</scope>
    <source>
        <strain evidence="14">MN2024</strain>
        <tissue evidence="14">Gills</tissue>
    </source>
</reference>
<protein>
    <recommendedName>
        <fullName evidence="13">RRM domain-containing protein</fullName>
    </recommendedName>
</protein>
<dbReference type="CDD" id="cd12723">
    <property type="entry name" value="RRM1_CPEB1"/>
    <property type="match status" value="1"/>
</dbReference>
<dbReference type="CDD" id="cd12725">
    <property type="entry name" value="RRM2_CPEB1"/>
    <property type="match status" value="1"/>
</dbReference>
<feature type="coiled-coil region" evidence="11">
    <location>
        <begin position="151"/>
        <end position="178"/>
    </location>
</feature>
<dbReference type="InterPro" id="IPR035979">
    <property type="entry name" value="RBD_domain_sf"/>
</dbReference>
<keyword evidence="4" id="KW-0507">mRNA processing</keyword>
<dbReference type="Gene3D" id="3.30.70.330">
    <property type="match status" value="2"/>
</dbReference>
<dbReference type="FunFam" id="3.30.70.330:FF:000086">
    <property type="entry name" value="Putative Cytoplasmic polyadenylation element-binding protein 1"/>
    <property type="match status" value="1"/>
</dbReference>
<proteinExistence type="inferred from homology"/>
<dbReference type="InterPro" id="IPR034819">
    <property type="entry name" value="CPEB"/>
</dbReference>
<evidence type="ECO:0000256" key="12">
    <source>
        <dbReference type="SAM" id="MobiDB-lite"/>
    </source>
</evidence>
<evidence type="ECO:0000256" key="2">
    <source>
        <dbReference type="ARBA" id="ARBA00010347"/>
    </source>
</evidence>
<evidence type="ECO:0000256" key="11">
    <source>
        <dbReference type="SAM" id="Coils"/>
    </source>
</evidence>
<gene>
    <name evidence="14" type="ORF">ACJMK2_025409</name>
</gene>
<dbReference type="InterPro" id="IPR012677">
    <property type="entry name" value="Nucleotide-bd_a/b_plait_sf"/>
</dbReference>
<evidence type="ECO:0000259" key="13">
    <source>
        <dbReference type="PROSITE" id="PS50102"/>
    </source>
</evidence>
<feature type="compositionally biased region" description="Low complexity" evidence="12">
    <location>
        <begin position="261"/>
        <end position="273"/>
    </location>
</feature>
<dbReference type="AlphaFoldDB" id="A0ABD3XK21"/>
<organism evidence="14 15">
    <name type="scientific">Sinanodonta woodiana</name>
    <name type="common">Chinese pond mussel</name>
    <name type="synonym">Anodonta woodiana</name>
    <dbReference type="NCBI Taxonomy" id="1069815"/>
    <lineage>
        <taxon>Eukaryota</taxon>
        <taxon>Metazoa</taxon>
        <taxon>Spiralia</taxon>
        <taxon>Lophotrochozoa</taxon>
        <taxon>Mollusca</taxon>
        <taxon>Bivalvia</taxon>
        <taxon>Autobranchia</taxon>
        <taxon>Heteroconchia</taxon>
        <taxon>Palaeoheterodonta</taxon>
        <taxon>Unionida</taxon>
        <taxon>Unionoidea</taxon>
        <taxon>Unionidae</taxon>
        <taxon>Unioninae</taxon>
        <taxon>Sinanodonta</taxon>
    </lineage>
</organism>
<sequence>MSGLNSDIPSIQVEDFDCGRNLDIFNRINALLDNTLDLKNLTGVALCNDQAKQAMPQMPSSQTQHQHQLPHSQQQQQSAASASHQHAEASMLPIANYDDYSNSAINNLYSGFQLFSLPSQNSTNSSQGYTGQYKADVGSYSQQFKVSDMYLQQQQYNRQAAEAQYAQQQQASQLQQQQQHYNSVADSYVTDYRPDISSTPMKSQDGKNTPQKFSRAIKGSDKMLLSQTPQSDYGSMTPSTPSLNETLSPIEKMLYTSLMNSGGSRYSRSPSPYESDTSGFGSEGSDTALIDMMNALNIGPNRGNKSPPPSSVAQQLFSISGISNIGQQGQTSTSHPHLASTSINTEAGQSSLQTATSPSRAASVNFINPFLMPNLDPYAIDRAARLHRSAAAMCEASCTWSGQLPSRNYKGSVIYSCKVFLGGVPWDITETGLQTAFNKFGNFKIEWPGRDGYVYLLFESEKAVKALLQDCTHDFSSGDYYYKISSRRMRSKEVQVIPWVLSDSNYVRQPSQRLDANKTVFVGALHGMMTAEAVANIMNDLFGNVVYAGIDTDKHKYPIGSGRVTFSSKRSYMRAVQAAFVEIKTPKFTKKIQIDPYLEDSICSLCGVQAGPYFCRDLQCFKYFCRTCWYWQHALDALRHHKPLTRNTKAIANINL</sequence>
<evidence type="ECO:0000256" key="1">
    <source>
        <dbReference type="ARBA" id="ARBA00004496"/>
    </source>
</evidence>
<dbReference type="EMBL" id="JBJQND010000002">
    <property type="protein sequence ID" value="KAL3885338.1"/>
    <property type="molecule type" value="Genomic_DNA"/>
</dbReference>
<feature type="region of interest" description="Disordered" evidence="12">
    <location>
        <begin position="191"/>
        <end position="245"/>
    </location>
</feature>
<keyword evidence="8" id="KW-0810">Translation regulation</keyword>
<keyword evidence="6" id="KW-0677">Repeat</keyword>
<evidence type="ECO:0000313" key="14">
    <source>
        <dbReference type="EMBL" id="KAL3885338.1"/>
    </source>
</evidence>
<dbReference type="SUPFAM" id="SSF54928">
    <property type="entry name" value="RNA-binding domain, RBD"/>
    <property type="match status" value="1"/>
</dbReference>
<dbReference type="FunFam" id="4.10.640.40:FF:000002">
    <property type="entry name" value="Putative Cytoplasmic polyadenylation element-binding protein 1"/>
    <property type="match status" value="1"/>
</dbReference>
<evidence type="ECO:0000256" key="3">
    <source>
        <dbReference type="ARBA" id="ARBA00022490"/>
    </source>
</evidence>
<dbReference type="Pfam" id="PF16367">
    <property type="entry name" value="RRM_7"/>
    <property type="match status" value="1"/>
</dbReference>
<dbReference type="Gene3D" id="4.10.640.40">
    <property type="entry name" value="Cytoplasmic polyadenylation element-binding protein, ZZ domain"/>
    <property type="match status" value="1"/>
</dbReference>
<dbReference type="InterPro" id="IPR034977">
    <property type="entry name" value="CPEB1_RRM1"/>
</dbReference>
<name>A0ABD3XK21_SINWO</name>
<dbReference type="InterPro" id="IPR032296">
    <property type="entry name" value="CEBP_ZZ"/>
</dbReference>
<evidence type="ECO:0000256" key="5">
    <source>
        <dbReference type="ARBA" id="ARBA00022723"/>
    </source>
</evidence>
<feature type="compositionally biased region" description="Polar residues" evidence="12">
    <location>
        <begin position="225"/>
        <end position="245"/>
    </location>
</feature>
<dbReference type="GO" id="GO:0006417">
    <property type="term" value="P:regulation of translation"/>
    <property type="evidence" value="ECO:0007669"/>
    <property type="project" value="UniProtKB-KW"/>
</dbReference>
<keyword evidence="11" id="KW-0175">Coiled coil</keyword>
<dbReference type="InterPro" id="IPR032292">
    <property type="entry name" value="CEBP1_N"/>
</dbReference>
<feature type="compositionally biased region" description="Low complexity" evidence="12">
    <location>
        <begin position="60"/>
        <end position="87"/>
    </location>
</feature>
<dbReference type="PROSITE" id="PS50102">
    <property type="entry name" value="RRM"/>
    <property type="match status" value="2"/>
</dbReference>
<comment type="caution">
    <text evidence="14">The sequence shown here is derived from an EMBL/GenBank/DDBJ whole genome shotgun (WGS) entry which is preliminary data.</text>
</comment>
<dbReference type="FunFam" id="3.30.70.330:FF:000054">
    <property type="entry name" value="Cytoplasmic polyadenylation element-binding protein 1"/>
    <property type="match status" value="1"/>
</dbReference>
<dbReference type="SMART" id="SM00360">
    <property type="entry name" value="RRM"/>
    <property type="match status" value="2"/>
</dbReference>
<evidence type="ECO:0000313" key="15">
    <source>
        <dbReference type="Proteomes" id="UP001634394"/>
    </source>
</evidence>
<evidence type="ECO:0000256" key="10">
    <source>
        <dbReference type="PROSITE-ProRule" id="PRU00176"/>
    </source>
</evidence>
<dbReference type="InterPro" id="IPR038446">
    <property type="entry name" value="CEBP_ZZ_sf"/>
</dbReference>
<comment type="subcellular location">
    <subcellularLocation>
        <location evidence="1">Cytoplasm</location>
    </subcellularLocation>
</comment>
<comment type="similarity">
    <text evidence="2">Belongs to the RRM CPEB family.</text>
</comment>
<evidence type="ECO:0000256" key="9">
    <source>
        <dbReference type="ARBA" id="ARBA00022884"/>
    </source>
</evidence>
<dbReference type="InterPro" id="IPR000504">
    <property type="entry name" value="RRM_dom"/>
</dbReference>
<feature type="domain" description="RRM" evidence="13">
    <location>
        <begin position="518"/>
        <end position="599"/>
    </location>
</feature>
<dbReference type="CDD" id="cd19757">
    <property type="entry name" value="Bbox1"/>
    <property type="match status" value="1"/>
</dbReference>
<dbReference type="Pfam" id="PF16368">
    <property type="entry name" value="CEBP1_N"/>
    <property type="match status" value="1"/>
</dbReference>
<keyword evidence="9 10" id="KW-0694">RNA-binding</keyword>
<keyword evidence="7" id="KW-0862">Zinc</keyword>
<feature type="domain" description="RRM" evidence="13">
    <location>
        <begin position="417"/>
        <end position="496"/>
    </location>
</feature>